<gene>
    <name evidence="5" type="ORF">C1702_06245</name>
</gene>
<evidence type="ECO:0000313" key="5">
    <source>
        <dbReference type="EMBL" id="PPE70284.1"/>
    </source>
</evidence>
<reference evidence="5 6" key="1">
    <citation type="submission" date="2018-02" db="EMBL/GenBank/DDBJ databases">
        <title>Reclassifiation of [Polyangium] brachysporum DSM 7029 as Guopingzhaonella breviflexa gen. nov., sp. nov., a member of the family Comamonadaceae.</title>
        <authorList>
            <person name="Tang B."/>
        </authorList>
    </citation>
    <scope>NUCLEOTIDE SEQUENCE [LARGE SCALE GENOMIC DNA]</scope>
    <source>
        <strain evidence="5 6">DSM 15344</strain>
    </source>
</reference>
<protein>
    <recommendedName>
        <fullName evidence="4">Outer membrane lipoprotein BamD-like domain-containing protein</fullName>
    </recommendedName>
</protein>
<dbReference type="Gene3D" id="1.25.40.10">
    <property type="entry name" value="Tetratricopeptide repeat domain"/>
    <property type="match status" value="5"/>
</dbReference>
<dbReference type="SMART" id="SM00028">
    <property type="entry name" value="TPR"/>
    <property type="match status" value="7"/>
</dbReference>
<accession>A0A2S5T5K3</accession>
<evidence type="ECO:0000256" key="2">
    <source>
        <dbReference type="ARBA" id="ARBA00022737"/>
    </source>
</evidence>
<dbReference type="Proteomes" id="UP000239406">
    <property type="component" value="Unassembled WGS sequence"/>
</dbReference>
<dbReference type="PROSITE" id="PS51257">
    <property type="entry name" value="PROKAR_LIPOPROTEIN"/>
    <property type="match status" value="1"/>
</dbReference>
<dbReference type="RefSeq" id="WP_104356837.1">
    <property type="nucleotide sequence ID" value="NZ_CP064338.1"/>
</dbReference>
<keyword evidence="6" id="KW-1185">Reference proteome</keyword>
<dbReference type="PANTHER" id="PTHR22904:SF523">
    <property type="entry name" value="STRESS-INDUCED-PHOSPHOPROTEIN 1"/>
    <property type="match status" value="1"/>
</dbReference>
<feature type="domain" description="Outer membrane lipoprotein BamD-like" evidence="4">
    <location>
        <begin position="590"/>
        <end position="712"/>
    </location>
</feature>
<dbReference type="InterPro" id="IPR011990">
    <property type="entry name" value="TPR-like_helical_dom_sf"/>
</dbReference>
<dbReference type="AlphaFoldDB" id="A0A2S5T5K3"/>
<evidence type="ECO:0000259" key="4">
    <source>
        <dbReference type="Pfam" id="PF13525"/>
    </source>
</evidence>
<dbReference type="PROSITE" id="PS50005">
    <property type="entry name" value="TPR"/>
    <property type="match status" value="2"/>
</dbReference>
<dbReference type="InterPro" id="IPR039565">
    <property type="entry name" value="BamD-like"/>
</dbReference>
<keyword evidence="3" id="KW-0802">TPR repeat</keyword>
<dbReference type="PANTHER" id="PTHR22904">
    <property type="entry name" value="TPR REPEAT CONTAINING PROTEIN"/>
    <property type="match status" value="1"/>
</dbReference>
<organism evidence="5 6">
    <name type="scientific">Caldimonas thermodepolymerans</name>
    <dbReference type="NCBI Taxonomy" id="215580"/>
    <lineage>
        <taxon>Bacteria</taxon>
        <taxon>Pseudomonadati</taxon>
        <taxon>Pseudomonadota</taxon>
        <taxon>Betaproteobacteria</taxon>
        <taxon>Burkholderiales</taxon>
        <taxon>Sphaerotilaceae</taxon>
        <taxon>Caldimonas</taxon>
    </lineage>
</organism>
<sequence>MRRVLDRWVAMAAALALGACSFGVRTPDHDNEPTLKTLAGRTVEVGADPGIEADEERTIDAYRRFLETAPQAPQRAEAMRRLGDLEMDLADRRAATATGEGATGAPDYRAAIARYQDYLRAHPDAPGNDRVLYQLARAHEQGGALETALATLDRLVAQHPDTAYRDEAQFRRGELLFTARDYAKAEQAYEAVLAGAPDNPYRERALYMHGWALFKQGQLEAALHSFFGVLDHKVAGREGGLELDSIEGLGRADRELVEDTFRVMSLSLQNLDGAGSIPAYITSDARRSYEFRVYQQLGELYIRQERIKDAADALGAFARRHPLHAQSPVLQARVIDIYEAHGFATLALEAKKHYVAHYGVDSEFRRANPAGWDNARSRVRAYLSELARHYHASAQHSRSSADYQEAVHWYRVYLASFPDDPQAAQNHFLLAELLYEDKRYDEAAPEYERVAYGYPLHERSADAGYAALLAYAEQHKRLDAAAARQLQRTAVDSALRFAQAFPADPRTAPVLAHAAEQLYALDEGERAAEVAQRVLALQPPPADAQRRVAWTVIAHHAFEDGRFDAAELAYAQVLALTPAGEPARKELVERQAAAIYKQGEQARATGREREAVQHFERIAAVAPDSAVRATAQYDAAAALIALKDWGAAARTLEDFRRRHPQHPLQAEVPAKLAVVYLEQQQWAQAAGEFERIAGSARDPAVAREALWQAATLREKAAGQPGGSRAAAIQAYERYLKAHPQPLEPAVEARYRLAQLARAAGQPQREQAWLKEVLQADRNGGAARTARTRYLGASAALALAQPLAEDYRKVALVEPLARQLRLKKTRMEAALQAYSAAAEYGVAEVTTAATFHIASLYQDFARAMLASQRPKKLSKLELEQYEVMLEEQAYPFEEKAIELHEVNARRAASGVYDEWVRRSFAALAQLRPVRYGKVERSEGVVDAIR</sequence>
<dbReference type="EMBL" id="PSNY01000006">
    <property type="protein sequence ID" value="PPE70284.1"/>
    <property type="molecule type" value="Genomic_DNA"/>
</dbReference>
<comment type="caution">
    <text evidence="5">The sequence shown here is derived from an EMBL/GenBank/DDBJ whole genome shotgun (WGS) entry which is preliminary data.</text>
</comment>
<evidence type="ECO:0000313" key="6">
    <source>
        <dbReference type="Proteomes" id="UP000239406"/>
    </source>
</evidence>
<dbReference type="InterPro" id="IPR019734">
    <property type="entry name" value="TPR_rpt"/>
</dbReference>
<name>A0A2S5T5K3_9BURK</name>
<evidence type="ECO:0000256" key="1">
    <source>
        <dbReference type="ARBA" id="ARBA00022729"/>
    </source>
</evidence>
<dbReference type="Pfam" id="PF13432">
    <property type="entry name" value="TPR_16"/>
    <property type="match status" value="2"/>
</dbReference>
<keyword evidence="1" id="KW-0732">Signal</keyword>
<keyword evidence="2" id="KW-0677">Repeat</keyword>
<dbReference type="GO" id="GO:0051879">
    <property type="term" value="F:Hsp90 protein binding"/>
    <property type="evidence" value="ECO:0007669"/>
    <property type="project" value="TreeGrafter"/>
</dbReference>
<dbReference type="Pfam" id="PF14559">
    <property type="entry name" value="TPR_19"/>
    <property type="match status" value="1"/>
</dbReference>
<dbReference type="SUPFAM" id="SSF48452">
    <property type="entry name" value="TPR-like"/>
    <property type="match status" value="3"/>
</dbReference>
<dbReference type="Pfam" id="PF13525">
    <property type="entry name" value="YfiO"/>
    <property type="match status" value="1"/>
</dbReference>
<evidence type="ECO:0000256" key="3">
    <source>
        <dbReference type="ARBA" id="ARBA00022803"/>
    </source>
</evidence>
<proteinExistence type="predicted"/>